<sequence length="355" mass="41303">MQENILSEGENYMTYYPILKISNAEMGALEHLKEETIDWITPILESKIIAKDKIEQWWTTFRTLGKYLRGKIGEMTFIYDFSSAFEKIGEIRQLKDQNGFDLVQHCIMAMEEAQLNFIPCVHFDSPEWFINSVLTSNSEVIAVRIRCHAFNSPMEEIVQKRILEEIIGLNNEKKYILILDFYNSPISLTRMETSIKVFSSLPFQRIVFALTSCPEDANKAAPNSFTLICQREDLKTFRKLQEGYPYIEYGDYTVRLKPEFEGNDINYYNTYLKLFYTTEDDYYIAKSSILEKNGVESFIAICQEIIESDVYSGADFSYGDWAIKECAEKKLIISNHPKPIEFGINHHIELTARLL</sequence>
<dbReference type="Proteomes" id="UP000249890">
    <property type="component" value="Chromosome"/>
</dbReference>
<reference evidence="1 2" key="1">
    <citation type="submission" date="2017-06" db="EMBL/GenBank/DDBJ databases">
        <title>Complete genome sequence of Paenibacillus donghaensis KCTC 13049T isolated from East Sea sediment, South Korea.</title>
        <authorList>
            <person name="Jung B.K."/>
            <person name="Hong S.-J."/>
            <person name="Shin J.-H."/>
        </authorList>
    </citation>
    <scope>NUCLEOTIDE SEQUENCE [LARGE SCALE GENOMIC DNA]</scope>
    <source>
        <strain evidence="1 2">KCTC 13049</strain>
    </source>
</reference>
<dbReference type="InterPro" id="IPR025683">
    <property type="entry name" value="Protein_beta"/>
</dbReference>
<gene>
    <name evidence="1" type="ORF">B9T62_22705</name>
</gene>
<dbReference type="EMBL" id="CP021780">
    <property type="protein sequence ID" value="ASA23367.1"/>
    <property type="molecule type" value="Genomic_DNA"/>
</dbReference>
<accession>A0A2Z2KCM3</accession>
<organism evidence="1 2">
    <name type="scientific">Paenibacillus donghaensis</name>
    <dbReference type="NCBI Taxonomy" id="414771"/>
    <lineage>
        <taxon>Bacteria</taxon>
        <taxon>Bacillati</taxon>
        <taxon>Bacillota</taxon>
        <taxon>Bacilli</taxon>
        <taxon>Bacillales</taxon>
        <taxon>Paenibacillaceae</taxon>
        <taxon>Paenibacillus</taxon>
    </lineage>
</organism>
<keyword evidence="2" id="KW-1185">Reference proteome</keyword>
<name>A0A2Z2KCM3_9BACL</name>
<dbReference type="AlphaFoldDB" id="A0A2Z2KCM3"/>
<dbReference type="Pfam" id="PF14350">
    <property type="entry name" value="Beta_protein"/>
    <property type="match status" value="1"/>
</dbReference>
<dbReference type="KEGG" id="pdh:B9T62_22705"/>
<evidence type="ECO:0000313" key="2">
    <source>
        <dbReference type="Proteomes" id="UP000249890"/>
    </source>
</evidence>
<evidence type="ECO:0000313" key="1">
    <source>
        <dbReference type="EMBL" id="ASA23367.1"/>
    </source>
</evidence>
<proteinExistence type="predicted"/>
<protein>
    <submittedName>
        <fullName evidence="1">Uncharacterized protein</fullName>
    </submittedName>
</protein>